<keyword evidence="2" id="KW-1185">Reference proteome</keyword>
<evidence type="ECO:0000313" key="2">
    <source>
        <dbReference type="Proteomes" id="UP000801428"/>
    </source>
</evidence>
<evidence type="ECO:0000313" key="1">
    <source>
        <dbReference type="EMBL" id="KAF2994490.1"/>
    </source>
</evidence>
<organism evidence="1 2">
    <name type="scientific">Curvularia kusanoi</name>
    <name type="common">Cochliobolus kusanoi</name>
    <dbReference type="NCBI Taxonomy" id="90978"/>
    <lineage>
        <taxon>Eukaryota</taxon>
        <taxon>Fungi</taxon>
        <taxon>Dikarya</taxon>
        <taxon>Ascomycota</taxon>
        <taxon>Pezizomycotina</taxon>
        <taxon>Dothideomycetes</taxon>
        <taxon>Pleosporomycetidae</taxon>
        <taxon>Pleosporales</taxon>
        <taxon>Pleosporineae</taxon>
        <taxon>Pleosporaceae</taxon>
        <taxon>Curvularia</taxon>
    </lineage>
</organism>
<reference evidence="1" key="1">
    <citation type="submission" date="2019-04" db="EMBL/GenBank/DDBJ databases">
        <title>Sequencing of skin fungus with MAO and IRED activity.</title>
        <authorList>
            <person name="Marsaioli A.J."/>
            <person name="Bonatto J.M.C."/>
            <person name="Reis Junior O."/>
        </authorList>
    </citation>
    <scope>NUCLEOTIDE SEQUENCE</scope>
    <source>
        <strain evidence="1">30M1</strain>
    </source>
</reference>
<sequence>MGRGAYDLTDPGKPKSAMAEVVLRWEDDNKEHREEETSIAAAAAYELKLIRNKKSRGIVAAKNLAKERDAAKQA</sequence>
<comment type="caution">
    <text evidence="1">The sequence shown here is derived from an EMBL/GenBank/DDBJ whole genome shotgun (WGS) entry which is preliminary data.</text>
</comment>
<name>A0A9P4W2A7_CURKU</name>
<dbReference type="Proteomes" id="UP000801428">
    <property type="component" value="Unassembled WGS sequence"/>
</dbReference>
<gene>
    <name evidence="1" type="ORF">E8E13_001968</name>
</gene>
<proteinExistence type="predicted"/>
<dbReference type="EMBL" id="SWKU01000040">
    <property type="protein sequence ID" value="KAF2994490.1"/>
    <property type="molecule type" value="Genomic_DNA"/>
</dbReference>
<dbReference type="OrthoDB" id="3781461at2759"/>
<dbReference type="AlphaFoldDB" id="A0A9P4W2A7"/>
<protein>
    <submittedName>
        <fullName evidence="1">Uncharacterized protein</fullName>
    </submittedName>
</protein>
<accession>A0A9P4W2A7</accession>